<dbReference type="Gene3D" id="1.25.40.10">
    <property type="entry name" value="Tetratricopeptide repeat domain"/>
    <property type="match status" value="1"/>
</dbReference>
<protein>
    <submittedName>
        <fullName evidence="1">Tat pathway signal protein</fullName>
    </submittedName>
</protein>
<dbReference type="SUPFAM" id="SSF48452">
    <property type="entry name" value="TPR-like"/>
    <property type="match status" value="1"/>
</dbReference>
<comment type="caution">
    <text evidence="1">The sequence shown here is derived from an EMBL/GenBank/DDBJ whole genome shotgun (WGS) entry which is preliminary data.</text>
</comment>
<dbReference type="InterPro" id="IPR011990">
    <property type="entry name" value="TPR-like_helical_dom_sf"/>
</dbReference>
<sequence>MGRTEKRRNERLSAIIKACGWSYESCAHAIRAVARESGDDLQSVNRSHVAHWISGVRPSGRTPQYLAEAATRRLSWQVTLNDLGLGPDADPGPALPDLDWGCDPVADLVTVGRADLDRRDFAKTALYSLAALAVPLDSWEEIAERGKRARTAGAVVGVGEVDAVRHMIATFSQADERFGGGHARLAIVAYLTNDVAGYLRSSFGSDDERRAMFSAAAELTYLVGWKAFDSGQQGIAQRYYLRALRLANEADDGALGGFILRAMAHQAVDLGHGQACLRLAESALEWSRKSATPGASALFTVVKARGYAAERQKEPTIATLQAAERLLDRVDWSAEPVWIHRMGFGEPSLANQTAQALRGLGDLEESERQFRRSTATRDGTAHRRIQTLTLANLADVQYTRGQLTDACNNWSKSLDTMTGLQSARANQAVLNLRRRLSALGPRQPTFARKLDQRAAAILGIGHTGQS</sequence>
<dbReference type="AlphaFoldDB" id="A0A8J3LW73"/>
<keyword evidence="2" id="KW-1185">Reference proteome</keyword>
<dbReference type="RefSeq" id="WP_168071781.1">
    <property type="nucleotide sequence ID" value="NZ_BAAAQJ010000003.1"/>
</dbReference>
<accession>A0A8J3LW73</accession>
<dbReference type="EMBL" id="BONU01000018">
    <property type="protein sequence ID" value="GIG74455.1"/>
    <property type="molecule type" value="Genomic_DNA"/>
</dbReference>
<organism evidence="1 2">
    <name type="scientific">Planosporangium flavigriseum</name>
    <dbReference type="NCBI Taxonomy" id="373681"/>
    <lineage>
        <taxon>Bacteria</taxon>
        <taxon>Bacillati</taxon>
        <taxon>Actinomycetota</taxon>
        <taxon>Actinomycetes</taxon>
        <taxon>Micromonosporales</taxon>
        <taxon>Micromonosporaceae</taxon>
        <taxon>Planosporangium</taxon>
    </lineage>
</organism>
<reference evidence="1" key="1">
    <citation type="submission" date="2021-01" db="EMBL/GenBank/DDBJ databases">
        <title>Whole genome shotgun sequence of Planosporangium flavigriseum NBRC 105377.</title>
        <authorList>
            <person name="Komaki H."/>
            <person name="Tamura T."/>
        </authorList>
    </citation>
    <scope>NUCLEOTIDE SEQUENCE</scope>
    <source>
        <strain evidence="1">NBRC 105377</strain>
    </source>
</reference>
<gene>
    <name evidence="1" type="ORF">Pfl04_28590</name>
</gene>
<proteinExistence type="predicted"/>
<name>A0A8J3LW73_9ACTN</name>
<dbReference type="Proteomes" id="UP000653674">
    <property type="component" value="Unassembled WGS sequence"/>
</dbReference>
<evidence type="ECO:0000313" key="1">
    <source>
        <dbReference type="EMBL" id="GIG74455.1"/>
    </source>
</evidence>
<evidence type="ECO:0000313" key="2">
    <source>
        <dbReference type="Proteomes" id="UP000653674"/>
    </source>
</evidence>